<proteinExistence type="predicted"/>
<protein>
    <submittedName>
        <fullName evidence="2">Uncharacterized protein</fullName>
    </submittedName>
</protein>
<evidence type="ECO:0000313" key="2">
    <source>
        <dbReference type="EMBL" id="PMD21273.1"/>
    </source>
</evidence>
<sequence>MVKRPESNDVEFDPMAAVQSLTLVDPSTTRPFSETIIHTPRRRSCAPSTSLNISAREQGASTLVGHQIASHRRQTHNPALLQPRPHRSRALPKGSLKNYEQDHTIKTASFSSRDTESGTPFAANANARGDPNISLLPASPSQLKHPPQRDSMTNGTGSGAMLPESATKFSAHGAILAKDVIKAEGFDGRNEDHDMNGLTQTEFDTERKDTHEEGEGAL</sequence>
<organism evidence="2 3">
    <name type="scientific">Hyaloscypha hepaticicola</name>
    <dbReference type="NCBI Taxonomy" id="2082293"/>
    <lineage>
        <taxon>Eukaryota</taxon>
        <taxon>Fungi</taxon>
        <taxon>Dikarya</taxon>
        <taxon>Ascomycota</taxon>
        <taxon>Pezizomycotina</taxon>
        <taxon>Leotiomycetes</taxon>
        <taxon>Helotiales</taxon>
        <taxon>Hyaloscyphaceae</taxon>
        <taxon>Hyaloscypha</taxon>
    </lineage>
</organism>
<dbReference type="Proteomes" id="UP000235672">
    <property type="component" value="Unassembled WGS sequence"/>
</dbReference>
<feature type="region of interest" description="Disordered" evidence="1">
    <location>
        <begin position="109"/>
        <end position="165"/>
    </location>
</feature>
<gene>
    <name evidence="2" type="ORF">NA56DRAFT_703963</name>
</gene>
<accession>A0A2J6Q4V0</accession>
<dbReference type="AlphaFoldDB" id="A0A2J6Q4V0"/>
<feature type="region of interest" description="Disordered" evidence="1">
    <location>
        <begin position="73"/>
        <end position="96"/>
    </location>
</feature>
<evidence type="ECO:0000313" key="3">
    <source>
        <dbReference type="Proteomes" id="UP000235672"/>
    </source>
</evidence>
<dbReference type="EMBL" id="KZ613482">
    <property type="protein sequence ID" value="PMD21273.1"/>
    <property type="molecule type" value="Genomic_DNA"/>
</dbReference>
<reference evidence="2 3" key="1">
    <citation type="submission" date="2016-05" db="EMBL/GenBank/DDBJ databases">
        <title>A degradative enzymes factory behind the ericoid mycorrhizal symbiosis.</title>
        <authorList>
            <consortium name="DOE Joint Genome Institute"/>
            <person name="Martino E."/>
            <person name="Morin E."/>
            <person name="Grelet G."/>
            <person name="Kuo A."/>
            <person name="Kohler A."/>
            <person name="Daghino S."/>
            <person name="Barry K."/>
            <person name="Choi C."/>
            <person name="Cichocki N."/>
            <person name="Clum A."/>
            <person name="Copeland A."/>
            <person name="Hainaut M."/>
            <person name="Haridas S."/>
            <person name="Labutti K."/>
            <person name="Lindquist E."/>
            <person name="Lipzen A."/>
            <person name="Khouja H.-R."/>
            <person name="Murat C."/>
            <person name="Ohm R."/>
            <person name="Olson A."/>
            <person name="Spatafora J."/>
            <person name="Veneault-Fourrey C."/>
            <person name="Henrissat B."/>
            <person name="Grigoriev I."/>
            <person name="Martin F."/>
            <person name="Perotto S."/>
        </authorList>
    </citation>
    <scope>NUCLEOTIDE SEQUENCE [LARGE SCALE GENOMIC DNA]</scope>
    <source>
        <strain evidence="2 3">UAMH 7357</strain>
    </source>
</reference>
<name>A0A2J6Q4V0_9HELO</name>
<feature type="region of interest" description="Disordered" evidence="1">
    <location>
        <begin position="186"/>
        <end position="218"/>
    </location>
</feature>
<feature type="compositionally biased region" description="Basic and acidic residues" evidence="1">
    <location>
        <begin position="186"/>
        <end position="195"/>
    </location>
</feature>
<keyword evidence="3" id="KW-1185">Reference proteome</keyword>
<feature type="compositionally biased region" description="Basic and acidic residues" evidence="1">
    <location>
        <begin position="204"/>
        <end position="218"/>
    </location>
</feature>
<evidence type="ECO:0000256" key="1">
    <source>
        <dbReference type="SAM" id="MobiDB-lite"/>
    </source>
</evidence>